<dbReference type="PANTHER" id="PTHR39189:SF1">
    <property type="entry name" value="UPF0173 METAL-DEPENDENT HYDROLASE YTKL"/>
    <property type="match status" value="1"/>
</dbReference>
<keyword evidence="2" id="KW-1185">Reference proteome</keyword>
<dbReference type="RefSeq" id="WP_217780066.1">
    <property type="nucleotide sequence ID" value="NZ_JAHRWL010000004.1"/>
</dbReference>
<name>A0ABS6NCC6_9RHOB</name>
<sequence>MFRILAALILTATALGAQDARRPSHCIAVADATPGLKYLHKASWQAPLPDHTLRIHYIAHASFLIQTQGGIEAVTDYTGFIGNTELIPDVVTMNHAHDTHWTPFPDPAIPHALKGWGEEFGAGVDHHLDLGEMLIRNVSTDIRSDFGRREERGNSIFVFEAAGLCVGHLGHLHHEPNDEQYAALGRLDVVMVPVDGGYTMALDNMLNVIDRLKSRVILPMHWFSGFSLENFLSDLPEGFAIDRRDGPSIEVSLRDLPDRPTVVVLRPEYLRDQP</sequence>
<protein>
    <submittedName>
        <fullName evidence="1">MBL fold metallo-hydrolase</fullName>
    </submittedName>
</protein>
<evidence type="ECO:0000313" key="1">
    <source>
        <dbReference type="EMBL" id="MBV2361675.1"/>
    </source>
</evidence>
<proteinExistence type="predicted"/>
<dbReference type="Proteomes" id="UP001166293">
    <property type="component" value="Unassembled WGS sequence"/>
</dbReference>
<gene>
    <name evidence="1" type="ORF">KUH32_18060</name>
</gene>
<comment type="caution">
    <text evidence="1">The sequence shown here is derived from an EMBL/GenBank/DDBJ whole genome shotgun (WGS) entry which is preliminary data.</text>
</comment>
<dbReference type="PANTHER" id="PTHR39189">
    <property type="entry name" value="UPF0173 METAL-DEPENDENT HYDROLASE YTKL"/>
    <property type="match status" value="1"/>
</dbReference>
<dbReference type="Pfam" id="PF13483">
    <property type="entry name" value="Lactamase_B_3"/>
    <property type="match status" value="1"/>
</dbReference>
<dbReference type="EMBL" id="JAHRWL010000004">
    <property type="protein sequence ID" value="MBV2361675.1"/>
    <property type="molecule type" value="Genomic_DNA"/>
</dbReference>
<evidence type="ECO:0000313" key="2">
    <source>
        <dbReference type="Proteomes" id="UP001166293"/>
    </source>
</evidence>
<reference evidence="1" key="1">
    <citation type="submission" date="2021-06" db="EMBL/GenBank/DDBJ databases">
        <title>Thalassococcus sp. CAU 1522 isolated from sea sand, Republic of Korea.</title>
        <authorList>
            <person name="Kim W."/>
        </authorList>
    </citation>
    <scope>NUCLEOTIDE SEQUENCE</scope>
    <source>
        <strain evidence="1">CAU 1522</strain>
    </source>
</reference>
<accession>A0ABS6NCC6</accession>
<organism evidence="1 2">
    <name type="scientific">Thalassococcus arenae</name>
    <dbReference type="NCBI Taxonomy" id="2851652"/>
    <lineage>
        <taxon>Bacteria</taxon>
        <taxon>Pseudomonadati</taxon>
        <taxon>Pseudomonadota</taxon>
        <taxon>Alphaproteobacteria</taxon>
        <taxon>Rhodobacterales</taxon>
        <taxon>Roseobacteraceae</taxon>
        <taxon>Thalassococcus</taxon>
    </lineage>
</organism>